<gene>
    <name evidence="2" type="ORF">BCM31_04670</name>
</gene>
<dbReference type="OrthoDB" id="9792542at2"/>
<organism evidence="2 3">
    <name type="scientific">Helicobacter winghamensis</name>
    <dbReference type="NCBI Taxonomy" id="157268"/>
    <lineage>
        <taxon>Bacteria</taxon>
        <taxon>Pseudomonadati</taxon>
        <taxon>Campylobacterota</taxon>
        <taxon>Epsilonproteobacteria</taxon>
        <taxon>Campylobacterales</taxon>
        <taxon>Helicobacteraceae</taxon>
        <taxon>Helicobacter</taxon>
    </lineage>
</organism>
<comment type="caution">
    <text evidence="2">The sequence shown here is derived from an EMBL/GenBank/DDBJ whole genome shotgun (WGS) entry which is preliminary data.</text>
</comment>
<reference evidence="2 3" key="1">
    <citation type="submission" date="2016-07" db="EMBL/GenBank/DDBJ databases">
        <title>Detection of Helicobacter winghamensis from caecal content of red fox (Vulpes vulpes).</title>
        <authorList>
            <person name="Zanoni R.G."/>
            <person name="Florio D."/>
            <person name="Caffara M."/>
            <person name="Renzi M."/>
            <person name="Parisi A."/>
            <person name="Pasquali F."/>
            <person name="Manfreda G."/>
        </authorList>
    </citation>
    <scope>NUCLEOTIDE SEQUENCE [LARGE SCALE GENOMIC DNA]</scope>
    <source>
        <strain evidence="2 3">295_13</strain>
    </source>
</reference>
<accession>A0A2N3PJ55</accession>
<dbReference type="InterPro" id="IPR011576">
    <property type="entry name" value="Pyridox_Oxase_N"/>
</dbReference>
<dbReference type="Pfam" id="PF01243">
    <property type="entry name" value="PNPOx_N"/>
    <property type="match status" value="1"/>
</dbReference>
<evidence type="ECO:0000313" key="2">
    <source>
        <dbReference type="EMBL" id="PKT81083.1"/>
    </source>
</evidence>
<name>A0A2N3PJ55_9HELI</name>
<sequence length="133" mass="15257">MTQEILDFLDKNVGFLATKGTCGNPRVRPVQSPLYCKGKLYACTSKKKGMYKHMQNFAGIELSAFDGKDMWIRIRAKAVFDENREIKQKMLEKYPVVQAIYKSPDNPDFAVFYFDEPSIKIQSFSGRDEVIKG</sequence>
<dbReference type="Proteomes" id="UP000233350">
    <property type="component" value="Unassembled WGS sequence"/>
</dbReference>
<evidence type="ECO:0000259" key="1">
    <source>
        <dbReference type="Pfam" id="PF01243"/>
    </source>
</evidence>
<proteinExistence type="predicted"/>
<dbReference type="STRING" id="556267.HWAG_00234"/>
<evidence type="ECO:0000313" key="3">
    <source>
        <dbReference type="Proteomes" id="UP000233350"/>
    </source>
</evidence>
<dbReference type="EMBL" id="MBPK01000032">
    <property type="protein sequence ID" value="PKT81083.1"/>
    <property type="molecule type" value="Genomic_DNA"/>
</dbReference>
<dbReference type="SUPFAM" id="SSF50475">
    <property type="entry name" value="FMN-binding split barrel"/>
    <property type="match status" value="1"/>
</dbReference>
<dbReference type="InterPro" id="IPR012349">
    <property type="entry name" value="Split_barrel_FMN-bd"/>
</dbReference>
<dbReference type="Gene3D" id="2.30.110.10">
    <property type="entry name" value="Electron Transport, Fmn-binding Protein, Chain A"/>
    <property type="match status" value="1"/>
</dbReference>
<dbReference type="RefSeq" id="WP_006801925.1">
    <property type="nucleotide sequence ID" value="NZ_CABKOI010000021.1"/>
</dbReference>
<keyword evidence="3" id="KW-1185">Reference proteome</keyword>
<dbReference type="GeneID" id="97289460"/>
<dbReference type="AlphaFoldDB" id="A0A2N3PJ55"/>
<protein>
    <submittedName>
        <fullName evidence="2">Pyridoxamine 5'-phosphate oxidase</fullName>
    </submittedName>
</protein>
<feature type="domain" description="Pyridoxamine 5'-phosphate oxidase N-terminal" evidence="1">
    <location>
        <begin position="1"/>
        <end position="113"/>
    </location>
</feature>